<dbReference type="PANTHER" id="PTHR35010:SF4">
    <property type="entry name" value="BLL5781 PROTEIN"/>
    <property type="match status" value="1"/>
</dbReference>
<dbReference type="Gene3D" id="3.30.450.180">
    <property type="match status" value="1"/>
</dbReference>
<dbReference type="InterPro" id="IPR001387">
    <property type="entry name" value="Cro/C1-type_HTH"/>
</dbReference>
<accession>A0A6N9UJ97</accession>
<dbReference type="PROSITE" id="PS50943">
    <property type="entry name" value="HTH_CROC1"/>
    <property type="match status" value="1"/>
</dbReference>
<dbReference type="CDD" id="cd00093">
    <property type="entry name" value="HTH_XRE"/>
    <property type="match status" value="1"/>
</dbReference>
<dbReference type="EMBL" id="JAAGMB010000005">
    <property type="protein sequence ID" value="NEB15122.1"/>
    <property type="molecule type" value="Genomic_DNA"/>
</dbReference>
<protein>
    <submittedName>
        <fullName evidence="2">Helix-turn-helix transcriptional regulator</fullName>
    </submittedName>
</protein>
<feature type="domain" description="HTH cro/C1-type" evidence="1">
    <location>
        <begin position="14"/>
        <end position="68"/>
    </location>
</feature>
<reference evidence="2 3" key="1">
    <citation type="submission" date="2020-01" db="EMBL/GenBank/DDBJ databases">
        <title>Insect and environment-associated Actinomycetes.</title>
        <authorList>
            <person name="Currrie C."/>
            <person name="Chevrette M."/>
            <person name="Carlson C."/>
            <person name="Stubbendieck R."/>
            <person name="Wendt-Pienkowski E."/>
        </authorList>
    </citation>
    <scope>NUCLEOTIDE SEQUENCE [LARGE SCALE GENOMIC DNA]</scope>
    <source>
        <strain evidence="2 3">SID14172</strain>
    </source>
</reference>
<dbReference type="SMART" id="SM00530">
    <property type="entry name" value="HTH_XRE"/>
    <property type="match status" value="1"/>
</dbReference>
<keyword evidence="3" id="KW-1185">Reference proteome</keyword>
<dbReference type="InterPro" id="IPR041413">
    <property type="entry name" value="MLTR_LBD"/>
</dbReference>
<evidence type="ECO:0000313" key="3">
    <source>
        <dbReference type="Proteomes" id="UP000469545"/>
    </source>
</evidence>
<dbReference type="PANTHER" id="PTHR35010">
    <property type="entry name" value="BLL4672 PROTEIN-RELATED"/>
    <property type="match status" value="1"/>
</dbReference>
<evidence type="ECO:0000259" key="1">
    <source>
        <dbReference type="PROSITE" id="PS50943"/>
    </source>
</evidence>
<dbReference type="InterPro" id="IPR010982">
    <property type="entry name" value="Lambda_DNA-bd_dom_sf"/>
</dbReference>
<dbReference type="GO" id="GO:0003677">
    <property type="term" value="F:DNA binding"/>
    <property type="evidence" value="ECO:0007669"/>
    <property type="project" value="InterPro"/>
</dbReference>
<sequence length="267" mass="29715">MFTESTRGGLAGALREWRTRRRVSQLELAMRAGTTQRHISFVESGRSAPGRSMIIRLAESLEVPIRERNELLLQAGFAPVYPQTRLDDPQLEPIRTALERILHGHLPYPAVVVDRHGDLVSANAAFHSLTAGVAPHLLAPPVSVPWVLLHPQGLAPRIVNLDEWAWHIIDRIRAESVRNPDDRLQRLASELTDLAPPRPRESPHHLGFAVPLRLRTPDPADGRELTLITTLTHFGTAVDVTIAELRLEAFLPADQATSAMLAELLER</sequence>
<dbReference type="Proteomes" id="UP000469545">
    <property type="component" value="Unassembled WGS sequence"/>
</dbReference>
<dbReference type="Gene3D" id="1.10.260.40">
    <property type="entry name" value="lambda repressor-like DNA-binding domains"/>
    <property type="match status" value="1"/>
</dbReference>
<gene>
    <name evidence="2" type="ORF">G3I46_01090</name>
</gene>
<dbReference type="Pfam" id="PF01381">
    <property type="entry name" value="HTH_3"/>
    <property type="match status" value="1"/>
</dbReference>
<proteinExistence type="predicted"/>
<organism evidence="2 3">
    <name type="scientific">Streptomyces coelicoflavus</name>
    <dbReference type="NCBI Taxonomy" id="285562"/>
    <lineage>
        <taxon>Bacteria</taxon>
        <taxon>Bacillati</taxon>
        <taxon>Actinomycetota</taxon>
        <taxon>Actinomycetes</taxon>
        <taxon>Kitasatosporales</taxon>
        <taxon>Streptomycetaceae</taxon>
        <taxon>Streptomyces</taxon>
    </lineage>
</organism>
<dbReference type="RefSeq" id="WP_054100007.1">
    <property type="nucleotide sequence ID" value="NZ_JAAGMB010000005.1"/>
</dbReference>
<dbReference type="SUPFAM" id="SSF47413">
    <property type="entry name" value="lambda repressor-like DNA-binding domains"/>
    <property type="match status" value="1"/>
</dbReference>
<name>A0A6N9UJ97_9ACTN</name>
<comment type="caution">
    <text evidence="2">The sequence shown here is derived from an EMBL/GenBank/DDBJ whole genome shotgun (WGS) entry which is preliminary data.</text>
</comment>
<dbReference type="Pfam" id="PF17765">
    <property type="entry name" value="MLTR_LBD"/>
    <property type="match status" value="1"/>
</dbReference>
<dbReference type="AlphaFoldDB" id="A0A6N9UJ97"/>
<evidence type="ECO:0000313" key="2">
    <source>
        <dbReference type="EMBL" id="NEB15122.1"/>
    </source>
</evidence>